<proteinExistence type="predicted"/>
<name>A0A2K9VHL7_9CAUD</name>
<evidence type="ECO:0000313" key="1">
    <source>
        <dbReference type="EMBL" id="AUV61856.1"/>
    </source>
</evidence>
<gene>
    <name evidence="1" type="ORF">PsPhLittlefix_gp41</name>
</gene>
<evidence type="ECO:0000313" key="2">
    <source>
        <dbReference type="Proteomes" id="UP000240903"/>
    </source>
</evidence>
<keyword evidence="2" id="KW-1185">Reference proteome</keyword>
<reference evidence="2" key="1">
    <citation type="submission" date="2018-01" db="EMBL/GenBank/DDBJ databases">
        <title>Pseudomonas phages infecting Pseudomonas sp. isolated from Prunus avium.</title>
        <authorList>
            <person name="Colberg O."/>
            <person name="Carstens A.B."/>
            <person name="Kot W."/>
            <person name="Hansen L.H."/>
        </authorList>
    </citation>
    <scope>NUCLEOTIDE SEQUENCE [LARGE SCALE GENOMIC DNA]</scope>
</reference>
<sequence>MQLPQLYSKLTYVQRRMVREQYMELQHNLCYWCRGHLWEPPPERILNTPINLALFPPNFLKHPIHLQHNHKTDETEGAVHARCNAVMWQYHGR</sequence>
<dbReference type="EMBL" id="MG775260">
    <property type="protein sequence ID" value="AUV61856.1"/>
    <property type="molecule type" value="Genomic_DNA"/>
</dbReference>
<accession>A0A2K9VHL7</accession>
<protein>
    <submittedName>
        <fullName evidence="1">Uncharacterized protein</fullName>
    </submittedName>
</protein>
<organism evidence="1 2">
    <name type="scientific">Pseudomonas phage Littlefix</name>
    <dbReference type="NCBI Taxonomy" id="2079289"/>
    <lineage>
        <taxon>Viruses</taxon>
        <taxon>Duplodnaviria</taxon>
        <taxon>Heunggongvirae</taxon>
        <taxon>Uroviricota</taxon>
        <taxon>Caudoviricetes</taxon>
        <taxon>Schitoviridae</taxon>
        <taxon>Littlefixvirus</taxon>
        <taxon>Littlefixvirus littlefix</taxon>
    </lineage>
</organism>
<dbReference type="Proteomes" id="UP000240903">
    <property type="component" value="Segment"/>
</dbReference>